<feature type="domain" description="Knr4/Smi1-like" evidence="1">
    <location>
        <begin position="49"/>
        <end position="144"/>
    </location>
</feature>
<keyword evidence="3" id="KW-1185">Reference proteome</keyword>
<dbReference type="Gene3D" id="3.40.1580.10">
    <property type="entry name" value="SMI1/KNR4-like"/>
    <property type="match status" value="1"/>
</dbReference>
<reference evidence="2 3" key="1">
    <citation type="submission" date="2019-02" db="EMBL/GenBank/DDBJ databases">
        <title>Draft Genome Sequences of Six Type Strains of the Genus Massilia.</title>
        <authorList>
            <person name="Miess H."/>
            <person name="Frediansyhah A."/>
            <person name="Gross H."/>
        </authorList>
    </citation>
    <scope>NUCLEOTIDE SEQUENCE [LARGE SCALE GENOMIC DNA]</scope>
    <source>
        <strain evidence="2 3">DSM 17473</strain>
    </source>
</reference>
<name>A0A4P6L5D2_9BURK</name>
<dbReference type="EMBL" id="CP035913">
    <property type="protein sequence ID" value="QBE66555.1"/>
    <property type="molecule type" value="Genomic_DNA"/>
</dbReference>
<dbReference type="InterPro" id="IPR037883">
    <property type="entry name" value="Knr4/Smi1-like_sf"/>
</dbReference>
<evidence type="ECO:0000259" key="1">
    <source>
        <dbReference type="Pfam" id="PF09346"/>
    </source>
</evidence>
<gene>
    <name evidence="2" type="ORF">EWM63_29280</name>
</gene>
<evidence type="ECO:0000313" key="2">
    <source>
        <dbReference type="EMBL" id="QBE66555.1"/>
    </source>
</evidence>
<dbReference type="SUPFAM" id="SSF160631">
    <property type="entry name" value="SMI1/KNR4-like"/>
    <property type="match status" value="1"/>
</dbReference>
<dbReference type="AlphaFoldDB" id="A0A4P6L5D2"/>
<dbReference type="Pfam" id="PF09346">
    <property type="entry name" value="SMI1_KNR4"/>
    <property type="match status" value="1"/>
</dbReference>
<dbReference type="RefSeq" id="WP_130189662.1">
    <property type="nucleotide sequence ID" value="NZ_CP035913.1"/>
</dbReference>
<evidence type="ECO:0000313" key="3">
    <source>
        <dbReference type="Proteomes" id="UP000290637"/>
    </source>
</evidence>
<sequence>MKVWDFPVRQPAMLRRRDEFGQKQTLKPYLQRILMSKAASVCAFMKWADAELPDDYLDLLRMRGGEFCNDLVRLYSSDELIERNETNEAKKYCPGFIAIGDDSGGQAIVIAVGKAPGAVYLVDQGSMHPDDFDVIAPDLNTWVAEGCMIAGSQEGPSSYRFSVRFKGKPTLQALKVLRELSPLAKAMSLVDLMNIFSGNRSFNFGLVAELRRAETLPGLVDAGFLVTQETDE</sequence>
<accession>A0A4P6L5D2</accession>
<proteinExistence type="predicted"/>
<dbReference type="InterPro" id="IPR018958">
    <property type="entry name" value="Knr4/Smi1-like_dom"/>
</dbReference>
<protein>
    <recommendedName>
        <fullName evidence="1">Knr4/Smi1-like domain-containing protein</fullName>
    </recommendedName>
</protein>
<dbReference type="OrthoDB" id="1739659at2"/>
<organism evidence="2 3">
    <name type="scientific">Pseudoduganella lutea</name>
    <dbReference type="NCBI Taxonomy" id="321985"/>
    <lineage>
        <taxon>Bacteria</taxon>
        <taxon>Pseudomonadati</taxon>
        <taxon>Pseudomonadota</taxon>
        <taxon>Betaproteobacteria</taxon>
        <taxon>Burkholderiales</taxon>
        <taxon>Oxalobacteraceae</taxon>
        <taxon>Telluria group</taxon>
        <taxon>Pseudoduganella</taxon>
    </lineage>
</organism>
<dbReference type="KEGG" id="plue:EWM63_29280"/>
<dbReference type="Proteomes" id="UP000290637">
    <property type="component" value="Chromosome"/>
</dbReference>